<dbReference type="AlphaFoldDB" id="E2PVE5"/>
<feature type="region of interest" description="Disordered" evidence="1">
    <location>
        <begin position="747"/>
        <end position="780"/>
    </location>
</feature>
<feature type="region of interest" description="Disordered" evidence="1">
    <location>
        <begin position="1"/>
        <end position="55"/>
    </location>
</feature>
<dbReference type="Proteomes" id="UP000002357">
    <property type="component" value="Chromosome"/>
</dbReference>
<accession>E2PVE5</accession>
<organism evidence="2 3">
    <name type="scientific">Streptomyces clavuligerus</name>
    <dbReference type="NCBI Taxonomy" id="1901"/>
    <lineage>
        <taxon>Bacteria</taxon>
        <taxon>Bacillati</taxon>
        <taxon>Actinomycetota</taxon>
        <taxon>Actinomycetes</taxon>
        <taxon>Kitasatosporales</taxon>
        <taxon>Streptomycetaceae</taxon>
        <taxon>Streptomyces</taxon>
    </lineage>
</organism>
<protein>
    <submittedName>
        <fullName evidence="2">Uncharacterized protein</fullName>
    </submittedName>
</protein>
<feature type="region of interest" description="Disordered" evidence="1">
    <location>
        <begin position="800"/>
        <end position="931"/>
    </location>
</feature>
<feature type="compositionally biased region" description="Gly residues" evidence="1">
    <location>
        <begin position="416"/>
        <end position="427"/>
    </location>
</feature>
<proteinExistence type="predicted"/>
<name>E2PVE5_STRCL</name>
<feature type="compositionally biased region" description="Gly residues" evidence="1">
    <location>
        <begin position="883"/>
        <end position="897"/>
    </location>
</feature>
<evidence type="ECO:0000313" key="2">
    <source>
        <dbReference type="EMBL" id="EFG07859.1"/>
    </source>
</evidence>
<feature type="compositionally biased region" description="Gly residues" evidence="1">
    <location>
        <begin position="36"/>
        <end position="51"/>
    </location>
</feature>
<dbReference type="EMBL" id="CM000913">
    <property type="protein sequence ID" value="EFG07859.1"/>
    <property type="molecule type" value="Genomic_DNA"/>
</dbReference>
<feature type="compositionally biased region" description="Basic and acidic residues" evidence="1">
    <location>
        <begin position="844"/>
        <end position="868"/>
    </location>
</feature>
<gene>
    <name evidence="2" type="ORF">SCLAV_2787</name>
</gene>
<sequence length="931" mass="92488">MPREPHPHAGPSRLRPVPGSPMAGSPVRGSRCVAVGAGGRRGPAPGPGAGVRGCRARSRAPYVPGSAAVEPGSEPVGVVVRRAVPGVRDDEAEFERAAEVRRQCPGGVGAGEASAVGGHGPVAEDLEDHRAARPRLVVHTDAGGEPGAVATEVVRDGAGRVRAEAVGGHGAADGEEAAVARRLFAVAAVAFHRTPAARRRRPGQSAEHLGTGRRAPAAGEGGLGPVGVVPAEAVAAVGHHEPQLAGAGEVGGEPQRRVARGAQPAVGGHRAVPQYAEDHRAARRHLVVHTHVHGEGAAGAAEVVADGARRVHPQTAGVGGAADGEGAAVARGLFAVAAVAFHGAPVAVRRQPPQIAHPAQAVRRRHRLTGCHPVHHGAVRGHGRGDRVGGGAVLPCPQVPEGVRGGAAESDRLGGRGDGPGGGGLVGQGHRTAAVGEGFGHDDQPAGARDHGALAAQRVLVHRDDLAIGQDLQGRGGRGAQIAADEERGGHLRPEAEVGAVLGVGHPAVAHFEHVGVVPGAGPGVRGQLLVAAGDAQHAVPGVGDVPGGAPGAAVLARPLPGGVLAPLADAEQDLAAGGPQRLGHGAVALPGVDAVVVAVVVLEIVHAPGGPQGRVPAFVPEAAGEALDIAGPGARAGVDAELQPFGVDIVGQCLDAAGEAHRVGDEVARGVALGERPAVVEIHVAVSGVPQPLGDEGVGDALDHRLVELGAAVGGVPVVEAHGGCGRERGDACGGWGWRRVRVGRGGDEAEEDGGGREGGRGEAVGAVPDGHGRLRRVGGDDGDGCVETGVRGVRGCAGRGATGVRGADAIPTPSPEHVNKRGPPGGPGGRYLPLSPGVAQRGQERVDAQVSVEERDPEEERGREMFHVNPWQGRRAPAALGGPGGGERPGPGNVGAGRSPALVAAATGALGMSRSPSHPEFSPPSVSVG</sequence>
<feature type="region of interest" description="Disordered" evidence="1">
    <location>
        <begin position="397"/>
        <end position="450"/>
    </location>
</feature>
<evidence type="ECO:0000256" key="1">
    <source>
        <dbReference type="SAM" id="MobiDB-lite"/>
    </source>
</evidence>
<evidence type="ECO:0000313" key="3">
    <source>
        <dbReference type="Proteomes" id="UP000002357"/>
    </source>
</evidence>
<keyword evidence="3" id="KW-1185">Reference proteome</keyword>
<feature type="region of interest" description="Disordered" evidence="1">
    <location>
        <begin position="195"/>
        <end position="222"/>
    </location>
</feature>
<feature type="compositionally biased region" description="Basic and acidic residues" evidence="1">
    <location>
        <begin position="439"/>
        <end position="450"/>
    </location>
</feature>
<reference evidence="2 3" key="1">
    <citation type="journal article" date="2010" name="Genome Biol. Evol.">
        <title>The sequence of a 1.8-mb bacterial linear plasmid reveals a rich evolutionary reservoir of secondary metabolic pathways.</title>
        <authorList>
            <person name="Medema M.H."/>
            <person name="Trefzer A."/>
            <person name="Kovalchuk A."/>
            <person name="van den Berg M."/>
            <person name="Mueller U."/>
            <person name="Heijne W."/>
            <person name="Wu L."/>
            <person name="Alam M.T."/>
            <person name="Ronning C.M."/>
            <person name="Nierman W.C."/>
            <person name="Bovenberg R.A.L."/>
            <person name="Breitling R."/>
            <person name="Takano E."/>
        </authorList>
    </citation>
    <scope>NUCLEOTIDE SEQUENCE [LARGE SCALE GENOMIC DNA]</scope>
    <source>
        <strain evidence="3">ATCC 27064 / DSM 738 / JCM 4710 / NBRC 13307 / NCIMB 12785 / NRRL 3585 / VKM Ac-602</strain>
    </source>
</reference>